<keyword evidence="2" id="KW-1185">Reference proteome</keyword>
<dbReference type="Proteomes" id="UP000181936">
    <property type="component" value="Chromosome"/>
</dbReference>
<name>A0A1L3MRB9_9BACI</name>
<reference evidence="1 2" key="1">
    <citation type="journal article" date="2016" name="Sci. Rep.">
        <title>Complete genome sequence and transcriptomic analysis of a novel marine strain Bacillus weihaiensis reveals the mechanism of brown algae degradation.</title>
        <authorList>
            <person name="Zhu Y."/>
            <person name="Chen P."/>
            <person name="Bao Y."/>
            <person name="Men Y."/>
            <person name="Zeng Y."/>
            <person name="Yang J."/>
            <person name="Sun J."/>
            <person name="Sun Y."/>
        </authorList>
    </citation>
    <scope>NUCLEOTIDE SEQUENCE [LARGE SCALE GENOMIC DNA]</scope>
    <source>
        <strain evidence="1 2">Alg07</strain>
    </source>
</reference>
<accession>A0A1L3MRB9</accession>
<sequence length="335" mass="38349">MRMKDLKPLTSSEVGTLWMTYQEKTMLQRFLEYFIEVSDDKEAKNIMTNTHSTIVKYVEVIKTIFEKEGAVIPIGFTKEDIHIGAPKLYDQMFDIMFLRMIKEISMGLHTLHLNMSYREDLVLLYKELTAFTQNVFHTCVEYLQVKDVLPRPPSVTMPKRVEFAKNTNYMSGLNLFSNKRALNTVEVSYIYHTIESNIFGMQMITGFAQVANEPEVKKYFVKGKELSKKIVTDYTQVLLQSDIQPSSTWGAKATDSKISPFSDKLMMYCTSLFTSFGLGSNALGTSFSLRSDLPLLMTSTAKDIFTYGQDGGKIMARNGWMEQPPTMEDRNNLTK</sequence>
<dbReference type="Pfam" id="PF11553">
    <property type="entry name" value="DUF3231"/>
    <property type="match status" value="2"/>
</dbReference>
<proteinExistence type="predicted"/>
<dbReference type="InterPro" id="IPR021617">
    <property type="entry name" value="DUF3231"/>
</dbReference>
<evidence type="ECO:0008006" key="3">
    <source>
        <dbReference type="Google" id="ProtNLM"/>
    </source>
</evidence>
<dbReference type="KEGG" id="bwh:A9C19_09020"/>
<dbReference type="Gene3D" id="1.20.1260.10">
    <property type="match status" value="2"/>
</dbReference>
<dbReference type="InterPro" id="IPR012347">
    <property type="entry name" value="Ferritin-like"/>
</dbReference>
<dbReference type="STRING" id="1547283.A9C19_09020"/>
<evidence type="ECO:0000313" key="1">
    <source>
        <dbReference type="EMBL" id="APH04878.1"/>
    </source>
</evidence>
<evidence type="ECO:0000313" key="2">
    <source>
        <dbReference type="Proteomes" id="UP000181936"/>
    </source>
</evidence>
<dbReference type="AlphaFoldDB" id="A0A1L3MRB9"/>
<dbReference type="EMBL" id="CP016020">
    <property type="protein sequence ID" value="APH04878.1"/>
    <property type="molecule type" value="Genomic_DNA"/>
</dbReference>
<protein>
    <recommendedName>
        <fullName evidence="3">DUF3231 family protein</fullName>
    </recommendedName>
</protein>
<gene>
    <name evidence="1" type="ORF">A9C19_09020</name>
</gene>
<organism evidence="1 2">
    <name type="scientific">Bacillus weihaiensis</name>
    <dbReference type="NCBI Taxonomy" id="1547283"/>
    <lineage>
        <taxon>Bacteria</taxon>
        <taxon>Bacillati</taxon>
        <taxon>Bacillota</taxon>
        <taxon>Bacilli</taxon>
        <taxon>Bacillales</taxon>
        <taxon>Bacillaceae</taxon>
        <taxon>Bacillus</taxon>
    </lineage>
</organism>